<keyword evidence="3" id="KW-1185">Reference proteome</keyword>
<proteinExistence type="predicted"/>
<dbReference type="Proteomes" id="UP001446871">
    <property type="component" value="Unassembled WGS sequence"/>
</dbReference>
<evidence type="ECO:0000313" key="3">
    <source>
        <dbReference type="Proteomes" id="UP001446871"/>
    </source>
</evidence>
<sequence length="431" mass="48196">MALRTNLTAPFVVSPLVDHTHTVIFLHRLPATADDKALRAKVLSSKQTKDGKTLRLQFPTVRWVFPHAKLHNNSDKYWSDLTPEDCTAAGLELGHGRPYISQLILQEAQRAGGLDKVVLGGQGETALAAHDALDRLRQTMEGYTATSIMQAFVEAQMDAHMPGLQPWKLAGYVGMHPDNDQTTRDQRDFWLVSKFSGGEGGDEQKPAAARTVKNNINNSIIRNTPHEFIRGGYNEISATWDGRRIDEFAEFLANIGIARGDPGTVSHTIPTPSPFRPKPVSGPIQAPSSTKPNHSNKDEMSAQQKHAEEVKQQKRRDEEAKKRILRQIEDDKEERRLRQERERVNRFHAEQAALERKARAETDLTGKAPAMHFDIQQQLSDNGAAASGGYVSPWQSTADDADIYDYDDFDDDDDGDDESHPNMETPHPSRQ</sequence>
<comment type="caution">
    <text evidence="2">The sequence shown here is derived from an EMBL/GenBank/DDBJ whole genome shotgun (WGS) entry which is preliminary data.</text>
</comment>
<feature type="compositionally biased region" description="Acidic residues" evidence="1">
    <location>
        <begin position="399"/>
        <end position="417"/>
    </location>
</feature>
<feature type="region of interest" description="Disordered" evidence="1">
    <location>
        <begin position="259"/>
        <end position="320"/>
    </location>
</feature>
<feature type="region of interest" description="Disordered" evidence="1">
    <location>
        <begin position="383"/>
        <end position="431"/>
    </location>
</feature>
<gene>
    <name evidence="2" type="ORF">PG996_013307</name>
</gene>
<protein>
    <submittedName>
        <fullName evidence="2">Alpha/beta-hydrolase</fullName>
    </submittedName>
</protein>
<organism evidence="2 3">
    <name type="scientific">Apiospora saccharicola</name>
    <dbReference type="NCBI Taxonomy" id="335842"/>
    <lineage>
        <taxon>Eukaryota</taxon>
        <taxon>Fungi</taxon>
        <taxon>Dikarya</taxon>
        <taxon>Ascomycota</taxon>
        <taxon>Pezizomycotina</taxon>
        <taxon>Sordariomycetes</taxon>
        <taxon>Xylariomycetidae</taxon>
        <taxon>Amphisphaeriales</taxon>
        <taxon>Apiosporaceae</taxon>
        <taxon>Apiospora</taxon>
    </lineage>
</organism>
<reference evidence="2 3" key="1">
    <citation type="submission" date="2023-01" db="EMBL/GenBank/DDBJ databases">
        <title>Analysis of 21 Apiospora genomes using comparative genomics revels a genus with tremendous synthesis potential of carbohydrate active enzymes and secondary metabolites.</title>
        <authorList>
            <person name="Sorensen T."/>
        </authorList>
    </citation>
    <scope>NUCLEOTIDE SEQUENCE [LARGE SCALE GENOMIC DNA]</scope>
    <source>
        <strain evidence="2 3">CBS 83171</strain>
    </source>
</reference>
<dbReference type="Gene3D" id="3.40.50.1820">
    <property type="entry name" value="alpha/beta hydrolase"/>
    <property type="match status" value="1"/>
</dbReference>
<name>A0ABR1U773_9PEZI</name>
<dbReference type="InterPro" id="IPR029058">
    <property type="entry name" value="AB_hydrolase_fold"/>
</dbReference>
<evidence type="ECO:0000313" key="2">
    <source>
        <dbReference type="EMBL" id="KAK8054006.1"/>
    </source>
</evidence>
<dbReference type="EMBL" id="JAQQWM010000008">
    <property type="protein sequence ID" value="KAK8054006.1"/>
    <property type="molecule type" value="Genomic_DNA"/>
</dbReference>
<feature type="compositionally biased region" description="Basic and acidic residues" evidence="1">
    <location>
        <begin position="295"/>
        <end position="320"/>
    </location>
</feature>
<accession>A0ABR1U773</accession>
<evidence type="ECO:0000256" key="1">
    <source>
        <dbReference type="SAM" id="MobiDB-lite"/>
    </source>
</evidence>